<feature type="domain" description="PH" evidence="1">
    <location>
        <begin position="2"/>
        <end position="174"/>
    </location>
</feature>
<sequence length="175" mass="20131">MIQAENEIRLFQDTVVPIFEKHGMGYTVTDDVENKRFYCIPSGTAAYFGVTVFEADVAEFRANMQADELPIFVASKSLITSKGIHIHIKKLFQKKQHIFIAWNQVPDLEWKINSLQQIELILEGNKVIEFQPNLERLGLSQDDVWNKGTKKVTPLYQPDLDNLTKVFAELKQVFS</sequence>
<dbReference type="Pfam" id="PF26565">
    <property type="entry name" value="PH_39"/>
    <property type="match status" value="1"/>
</dbReference>
<evidence type="ECO:0000259" key="1">
    <source>
        <dbReference type="Pfam" id="PF26565"/>
    </source>
</evidence>
<reference evidence="2 3" key="1">
    <citation type="submission" date="2020-02" db="EMBL/GenBank/DDBJ databases">
        <authorList>
            <person name="Kim Y.B."/>
            <person name="Roh S.W."/>
        </authorList>
    </citation>
    <scope>NUCLEOTIDE SEQUENCE [LARGE SCALE GENOMIC DNA]</scope>
    <source>
        <strain evidence="2 3">DSM 103574</strain>
    </source>
</reference>
<evidence type="ECO:0000313" key="3">
    <source>
        <dbReference type="Proteomes" id="UP000466848"/>
    </source>
</evidence>
<organism evidence="2 3">
    <name type="scientific">Aminipila butyrica</name>
    <dbReference type="NCBI Taxonomy" id="433296"/>
    <lineage>
        <taxon>Bacteria</taxon>
        <taxon>Bacillati</taxon>
        <taxon>Bacillota</taxon>
        <taxon>Clostridia</taxon>
        <taxon>Peptostreptococcales</taxon>
        <taxon>Anaerovoracaceae</taxon>
        <taxon>Aminipila</taxon>
    </lineage>
</organism>
<proteinExistence type="predicted"/>
<evidence type="ECO:0000313" key="2">
    <source>
        <dbReference type="EMBL" id="QIB69377.1"/>
    </source>
</evidence>
<dbReference type="KEGG" id="abut:Ami103574_08575"/>
<keyword evidence="3" id="KW-1185">Reference proteome</keyword>
<dbReference type="EMBL" id="CP048649">
    <property type="protein sequence ID" value="QIB69377.1"/>
    <property type="molecule type" value="Genomic_DNA"/>
</dbReference>
<dbReference type="Proteomes" id="UP000466848">
    <property type="component" value="Chromosome"/>
</dbReference>
<dbReference type="RefSeq" id="WP_163066582.1">
    <property type="nucleotide sequence ID" value="NZ_CP048649.1"/>
</dbReference>
<dbReference type="AlphaFoldDB" id="A0A858BUW2"/>
<gene>
    <name evidence="2" type="ORF">Ami103574_08575</name>
</gene>
<accession>A0A858BUW2</accession>
<name>A0A858BUW2_9FIRM</name>
<protein>
    <recommendedName>
        <fullName evidence="1">PH domain-containing protein</fullName>
    </recommendedName>
</protein>
<dbReference type="InterPro" id="IPR058816">
    <property type="entry name" value="PH_39"/>
</dbReference>